<gene>
    <name evidence="1" type="ORF">IU449_10610</name>
</gene>
<reference evidence="1 2" key="1">
    <citation type="submission" date="2020-10" db="EMBL/GenBank/DDBJ databases">
        <title>Identification of Nocardia species via Next-generation sequencing and recognition of intraspecies genetic diversity.</title>
        <authorList>
            <person name="Li P."/>
            <person name="Li P."/>
            <person name="Lu B."/>
        </authorList>
    </citation>
    <scope>NUCLEOTIDE SEQUENCE [LARGE SCALE GENOMIC DNA]</scope>
    <source>
        <strain evidence="1 2">BJ06-0143</strain>
    </source>
</reference>
<accession>A0ABS0D949</accession>
<dbReference type="Proteomes" id="UP000707731">
    <property type="component" value="Unassembled WGS sequence"/>
</dbReference>
<sequence length="92" mass="9720">MQPLACRTCDARVSVAKYSPAHTSIQWTAGASRTCQEMVAAGTVGRGGYLLRCAALDRTVDDAVARGEIAMTTRTEPAVAPLASPEIPTSRR</sequence>
<organism evidence="1 2">
    <name type="scientific">Nocardia higoensis</name>
    <dbReference type="NCBI Taxonomy" id="228599"/>
    <lineage>
        <taxon>Bacteria</taxon>
        <taxon>Bacillati</taxon>
        <taxon>Actinomycetota</taxon>
        <taxon>Actinomycetes</taxon>
        <taxon>Mycobacteriales</taxon>
        <taxon>Nocardiaceae</taxon>
        <taxon>Nocardia</taxon>
    </lineage>
</organism>
<comment type="caution">
    <text evidence="1">The sequence shown here is derived from an EMBL/GenBank/DDBJ whole genome shotgun (WGS) entry which is preliminary data.</text>
</comment>
<dbReference type="EMBL" id="JADLQN010000001">
    <property type="protein sequence ID" value="MBF6354990.1"/>
    <property type="molecule type" value="Genomic_DNA"/>
</dbReference>
<evidence type="ECO:0008006" key="3">
    <source>
        <dbReference type="Google" id="ProtNLM"/>
    </source>
</evidence>
<keyword evidence="2" id="KW-1185">Reference proteome</keyword>
<protein>
    <recommendedName>
        <fullName evidence="3">Ferredoxin</fullName>
    </recommendedName>
</protein>
<evidence type="ECO:0000313" key="1">
    <source>
        <dbReference type="EMBL" id="MBF6354990.1"/>
    </source>
</evidence>
<proteinExistence type="predicted"/>
<name>A0ABS0D949_9NOCA</name>
<evidence type="ECO:0000313" key="2">
    <source>
        <dbReference type="Proteomes" id="UP000707731"/>
    </source>
</evidence>